<dbReference type="PANTHER" id="PTHR34846:SF5">
    <property type="entry name" value="CARBOXYMUCONOLACTONE DECARBOXYLASE-LIKE DOMAIN-CONTAINING PROTEIN"/>
    <property type="match status" value="1"/>
</dbReference>
<dbReference type="EMBL" id="JBHRYJ010000006">
    <property type="protein sequence ID" value="MFC3678036.1"/>
    <property type="molecule type" value="Genomic_DNA"/>
</dbReference>
<comment type="caution">
    <text evidence="2">The sequence shown here is derived from an EMBL/GenBank/DDBJ whole genome shotgun (WGS) entry which is preliminary data.</text>
</comment>
<accession>A0ABV7VMR4</accession>
<organism evidence="2 3">
    <name type="scientific">Ferrovibrio xuzhouensis</name>
    <dbReference type="NCBI Taxonomy" id="1576914"/>
    <lineage>
        <taxon>Bacteria</taxon>
        <taxon>Pseudomonadati</taxon>
        <taxon>Pseudomonadota</taxon>
        <taxon>Alphaproteobacteria</taxon>
        <taxon>Rhodospirillales</taxon>
        <taxon>Rhodospirillaceae</taxon>
        <taxon>Ferrovibrio</taxon>
    </lineage>
</organism>
<dbReference type="SUPFAM" id="SSF69118">
    <property type="entry name" value="AhpD-like"/>
    <property type="match status" value="1"/>
</dbReference>
<sequence length="178" mass="18868">MARLEPLSPPYDPAIAEALAQMPAELALFRTVAHNPRVLSRWRGGGLLDKGSVSLRQRELVILRTTARLGAEYEWGVHVAFFAGKAGFTADEVIATVHGDAAAWPAADEALLVALTDALVDTATVDDGLWTRAAAVFTPAQLIEITALVGFYHLVSFTVNVTGVAREPGAPGFPPPAI</sequence>
<feature type="domain" description="Carboxymuconolactone decarboxylase-like" evidence="1">
    <location>
        <begin position="44"/>
        <end position="114"/>
    </location>
</feature>
<evidence type="ECO:0000259" key="1">
    <source>
        <dbReference type="Pfam" id="PF02627"/>
    </source>
</evidence>
<dbReference type="PANTHER" id="PTHR34846">
    <property type="entry name" value="4-CARBOXYMUCONOLACTONE DECARBOXYLASE FAMILY PROTEIN (AFU_ORTHOLOGUE AFUA_6G11590)"/>
    <property type="match status" value="1"/>
</dbReference>
<protein>
    <submittedName>
        <fullName evidence="2">Carboxymuconolactone decarboxylase family protein</fullName>
    </submittedName>
</protein>
<reference evidence="3" key="1">
    <citation type="journal article" date="2019" name="Int. J. Syst. Evol. Microbiol.">
        <title>The Global Catalogue of Microorganisms (GCM) 10K type strain sequencing project: providing services to taxonomists for standard genome sequencing and annotation.</title>
        <authorList>
            <consortium name="The Broad Institute Genomics Platform"/>
            <consortium name="The Broad Institute Genome Sequencing Center for Infectious Disease"/>
            <person name="Wu L."/>
            <person name="Ma J."/>
        </authorList>
    </citation>
    <scope>NUCLEOTIDE SEQUENCE [LARGE SCALE GENOMIC DNA]</scope>
    <source>
        <strain evidence="3">KCTC 42182</strain>
    </source>
</reference>
<dbReference type="InterPro" id="IPR003779">
    <property type="entry name" value="CMD-like"/>
</dbReference>
<keyword evidence="3" id="KW-1185">Reference proteome</keyword>
<name>A0ABV7VMR4_9PROT</name>
<proteinExistence type="predicted"/>
<dbReference type="InterPro" id="IPR029032">
    <property type="entry name" value="AhpD-like"/>
</dbReference>
<dbReference type="RefSeq" id="WP_379729673.1">
    <property type="nucleotide sequence ID" value="NZ_JBHRYJ010000006.1"/>
</dbReference>
<gene>
    <name evidence="2" type="ORF">ACFOOQ_20955</name>
</gene>
<dbReference type="Gene3D" id="1.20.1290.10">
    <property type="entry name" value="AhpD-like"/>
    <property type="match status" value="1"/>
</dbReference>
<evidence type="ECO:0000313" key="3">
    <source>
        <dbReference type="Proteomes" id="UP001595711"/>
    </source>
</evidence>
<dbReference type="Pfam" id="PF02627">
    <property type="entry name" value="CMD"/>
    <property type="match status" value="1"/>
</dbReference>
<dbReference type="Proteomes" id="UP001595711">
    <property type="component" value="Unassembled WGS sequence"/>
</dbReference>
<evidence type="ECO:0000313" key="2">
    <source>
        <dbReference type="EMBL" id="MFC3678036.1"/>
    </source>
</evidence>